<evidence type="ECO:0000256" key="1">
    <source>
        <dbReference type="ARBA" id="ARBA00001947"/>
    </source>
</evidence>
<dbReference type="FunFam" id="2.40.30.130:FF:000003">
    <property type="entry name" value="alanyl-tRNA editing protein Aarsd1"/>
    <property type="match status" value="1"/>
</dbReference>
<dbReference type="SMART" id="SM00863">
    <property type="entry name" value="tRNA_SAD"/>
    <property type="match status" value="1"/>
</dbReference>
<dbReference type="InterPro" id="IPR012947">
    <property type="entry name" value="tRNA_SAD"/>
</dbReference>
<sequence>MVFKCQEDSFLKEFTSTVTSCTKTEFNTLVDGKKTTVGGYEVVCEDTVLFPEGGGQPSDQGYLNDKKVYQVVRRGALAVHLTEEPLNIGDKVVQKIDWDRRLDHMQQHSGQHLITAIIDREFKYSTVSWWLGEEVSHIELDTTSLTNEEIKKAEVIVNELIREGRKVTVDVINAEEQVNLNDIHARGLPKDHVGDVRINHVGDVRIITIEGIESNMCCGTHVSNLCQLQVIKLLHAEKSGRKSNMLLYFLVGNRVLNRLAASIEREQRLTAILNNNPVQHVELVDKLAKNSKVLSKNLQTVLKDLVAFEAQKLREMSPLPKYYMLHRKEAEPDYMNQFIKNFGSTDVFLVLSVVGDEKGAGSIIIYGEEDDVAALGNKICELFNGKGAGRGNKFNAKVNSLNNRKKVEELLKEYFK</sequence>
<dbReference type="InterPro" id="IPR051335">
    <property type="entry name" value="Alanyl-tRNA_Editing_Enzymes"/>
</dbReference>
<evidence type="ECO:0000256" key="5">
    <source>
        <dbReference type="ARBA" id="ARBA00022723"/>
    </source>
</evidence>
<gene>
    <name evidence="10" type="ORF">QE152_g15396</name>
</gene>
<evidence type="ECO:0000256" key="6">
    <source>
        <dbReference type="ARBA" id="ARBA00022833"/>
    </source>
</evidence>
<dbReference type="GO" id="GO:0005737">
    <property type="term" value="C:cytoplasm"/>
    <property type="evidence" value="ECO:0007669"/>
    <property type="project" value="UniProtKB-SubCell"/>
</dbReference>
<evidence type="ECO:0000313" key="11">
    <source>
        <dbReference type="Proteomes" id="UP001458880"/>
    </source>
</evidence>
<organism evidence="10 11">
    <name type="scientific">Popillia japonica</name>
    <name type="common">Japanese beetle</name>
    <dbReference type="NCBI Taxonomy" id="7064"/>
    <lineage>
        <taxon>Eukaryota</taxon>
        <taxon>Metazoa</taxon>
        <taxon>Ecdysozoa</taxon>
        <taxon>Arthropoda</taxon>
        <taxon>Hexapoda</taxon>
        <taxon>Insecta</taxon>
        <taxon>Pterygota</taxon>
        <taxon>Neoptera</taxon>
        <taxon>Endopterygota</taxon>
        <taxon>Coleoptera</taxon>
        <taxon>Polyphaga</taxon>
        <taxon>Scarabaeiformia</taxon>
        <taxon>Scarabaeidae</taxon>
        <taxon>Rutelinae</taxon>
        <taxon>Popillia</taxon>
    </lineage>
</organism>
<comment type="subcellular location">
    <subcellularLocation>
        <location evidence="2">Cytoplasm</location>
    </subcellularLocation>
</comment>
<keyword evidence="6" id="KW-0862">Zinc</keyword>
<feature type="domain" description="Alanyl-transfer RNA synthetases family profile" evidence="9">
    <location>
        <begin position="1"/>
        <end position="237"/>
    </location>
</feature>
<keyword evidence="11" id="KW-1185">Reference proteome</keyword>
<evidence type="ECO:0000313" key="10">
    <source>
        <dbReference type="EMBL" id="KAK9730161.1"/>
    </source>
</evidence>
<dbReference type="InterPro" id="IPR018165">
    <property type="entry name" value="Ala-tRNA-synth_IIc_core"/>
</dbReference>
<dbReference type="PROSITE" id="PS50860">
    <property type="entry name" value="AA_TRNA_LIGASE_II_ALA"/>
    <property type="match status" value="1"/>
</dbReference>
<evidence type="ECO:0000256" key="7">
    <source>
        <dbReference type="ARBA" id="ARBA00022917"/>
    </source>
</evidence>
<reference evidence="10 11" key="1">
    <citation type="journal article" date="2024" name="BMC Genomics">
        <title>De novo assembly and annotation of Popillia japonica's genome with initial clues to its potential as an invasive pest.</title>
        <authorList>
            <person name="Cucini C."/>
            <person name="Boschi S."/>
            <person name="Funari R."/>
            <person name="Cardaioli E."/>
            <person name="Iannotti N."/>
            <person name="Marturano G."/>
            <person name="Paoli F."/>
            <person name="Bruttini M."/>
            <person name="Carapelli A."/>
            <person name="Frati F."/>
            <person name="Nardi F."/>
        </authorList>
    </citation>
    <scope>NUCLEOTIDE SEQUENCE [LARGE SCALE GENOMIC DNA]</scope>
    <source>
        <strain evidence="10">DMR45628</strain>
    </source>
</reference>
<dbReference type="Gene3D" id="3.30.980.10">
    <property type="entry name" value="Threonyl-trna Synthetase, Chain A, domain 2"/>
    <property type="match status" value="1"/>
</dbReference>
<keyword evidence="7" id="KW-0648">Protein biosynthesis</keyword>
<proteinExistence type="inferred from homology"/>
<dbReference type="EMBL" id="JASPKY010000151">
    <property type="protein sequence ID" value="KAK9730161.1"/>
    <property type="molecule type" value="Genomic_DNA"/>
</dbReference>
<evidence type="ECO:0000256" key="2">
    <source>
        <dbReference type="ARBA" id="ARBA00004496"/>
    </source>
</evidence>
<dbReference type="GO" id="GO:0002196">
    <property type="term" value="F:Ser-tRNA(Ala) deacylase activity"/>
    <property type="evidence" value="ECO:0007669"/>
    <property type="project" value="TreeGrafter"/>
</dbReference>
<name>A0AAW1L8D3_POPJA</name>
<evidence type="ECO:0000256" key="4">
    <source>
        <dbReference type="ARBA" id="ARBA00022490"/>
    </source>
</evidence>
<comment type="cofactor">
    <cofactor evidence="1">
        <name>Zn(2+)</name>
        <dbReference type="ChEBI" id="CHEBI:29105"/>
    </cofactor>
</comment>
<dbReference type="SUPFAM" id="SSF55186">
    <property type="entry name" value="ThrRS/AlaRS common domain"/>
    <property type="match status" value="1"/>
</dbReference>
<evidence type="ECO:0000259" key="9">
    <source>
        <dbReference type="PROSITE" id="PS50860"/>
    </source>
</evidence>
<dbReference type="Gene3D" id="2.40.30.130">
    <property type="match status" value="1"/>
</dbReference>
<keyword evidence="10" id="KW-0436">Ligase</keyword>
<dbReference type="InterPro" id="IPR018163">
    <property type="entry name" value="Thr/Ala-tRNA-synth_IIc_edit"/>
</dbReference>
<dbReference type="AlphaFoldDB" id="A0AAW1L8D3"/>
<dbReference type="SUPFAM" id="SSF50447">
    <property type="entry name" value="Translation proteins"/>
    <property type="match status" value="1"/>
</dbReference>
<comment type="caution">
    <text evidence="10">The sequence shown here is derived from an EMBL/GenBank/DDBJ whole genome shotgun (WGS) entry which is preliminary data.</text>
</comment>
<dbReference type="GO" id="GO:0046872">
    <property type="term" value="F:metal ion binding"/>
    <property type="evidence" value="ECO:0007669"/>
    <property type="project" value="UniProtKB-KW"/>
</dbReference>
<dbReference type="GO" id="GO:0005524">
    <property type="term" value="F:ATP binding"/>
    <property type="evidence" value="ECO:0007669"/>
    <property type="project" value="InterPro"/>
</dbReference>
<keyword evidence="10" id="KW-0030">Aminoacyl-tRNA synthetase</keyword>
<dbReference type="PANTHER" id="PTHR43462">
    <property type="entry name" value="ALANYL-TRNA EDITING PROTEIN"/>
    <property type="match status" value="1"/>
</dbReference>
<comment type="similarity">
    <text evidence="3">Belongs to the class-II aminoacyl-tRNA synthetase family. Alax-L subfamily.</text>
</comment>
<accession>A0AAW1L8D3</accession>
<evidence type="ECO:0000256" key="8">
    <source>
        <dbReference type="ARBA" id="ARBA00053555"/>
    </source>
</evidence>
<dbReference type="Pfam" id="PF07973">
    <property type="entry name" value="tRNA_SAD"/>
    <property type="match status" value="1"/>
</dbReference>
<protein>
    <submittedName>
        <fullName evidence="10">Threonyl and Alanyl tRNA synthetase second additional domain</fullName>
    </submittedName>
</protein>
<dbReference type="Proteomes" id="UP001458880">
    <property type="component" value="Unassembled WGS sequence"/>
</dbReference>
<dbReference type="InterPro" id="IPR009000">
    <property type="entry name" value="Transl_B-barrel_sf"/>
</dbReference>
<keyword evidence="5" id="KW-0479">Metal-binding</keyword>
<dbReference type="GO" id="GO:0006419">
    <property type="term" value="P:alanyl-tRNA aminoacylation"/>
    <property type="evidence" value="ECO:0007669"/>
    <property type="project" value="InterPro"/>
</dbReference>
<dbReference type="PANTHER" id="PTHR43462:SF1">
    <property type="entry name" value="ALANYL-TRNA EDITING PROTEIN AARSD1"/>
    <property type="match status" value="1"/>
</dbReference>
<keyword evidence="4" id="KW-0963">Cytoplasm</keyword>
<evidence type="ECO:0000256" key="3">
    <source>
        <dbReference type="ARBA" id="ARBA00008429"/>
    </source>
</evidence>
<dbReference type="FunFam" id="3.30.980.10:FF:000007">
    <property type="entry name" value="alanyl-tRNA editing protein Aarsd1"/>
    <property type="match status" value="1"/>
</dbReference>
<dbReference type="GO" id="GO:0003676">
    <property type="term" value="F:nucleic acid binding"/>
    <property type="evidence" value="ECO:0007669"/>
    <property type="project" value="InterPro"/>
</dbReference>
<dbReference type="GO" id="GO:0004813">
    <property type="term" value="F:alanine-tRNA ligase activity"/>
    <property type="evidence" value="ECO:0007669"/>
    <property type="project" value="InterPro"/>
</dbReference>
<comment type="function">
    <text evidence="8">Functions in trans to edit the amino acid moiety from incorrectly charged tRNA(Ala).</text>
</comment>